<protein>
    <recommendedName>
        <fullName evidence="7">DM10 domain-containing protein</fullName>
    </recommendedName>
</protein>
<keyword evidence="4" id="KW-0206">Cytoskeleton</keyword>
<name>A0AAD8ZWR4_9TELE</name>
<evidence type="ECO:0000313" key="9">
    <source>
        <dbReference type="Proteomes" id="UP001239994"/>
    </source>
</evidence>
<dbReference type="GO" id="GO:0072686">
    <property type="term" value="C:mitotic spindle"/>
    <property type="evidence" value="ECO:0007669"/>
    <property type="project" value="TreeGrafter"/>
</dbReference>
<feature type="domain" description="DM10" evidence="7">
    <location>
        <begin position="227"/>
        <end position="347"/>
    </location>
</feature>
<dbReference type="InterPro" id="IPR006602">
    <property type="entry name" value="DM10_dom"/>
</dbReference>
<keyword evidence="5" id="KW-0966">Cell projection</keyword>
<accession>A0AAD8ZWR4</accession>
<reference evidence="8" key="1">
    <citation type="submission" date="2023-03" db="EMBL/GenBank/DDBJ databases">
        <title>Electrophorus voltai genome.</title>
        <authorList>
            <person name="Bian C."/>
        </authorList>
    </citation>
    <scope>NUCLEOTIDE SEQUENCE</scope>
    <source>
        <strain evidence="8">CB-2022</strain>
        <tissue evidence="8">Muscle</tissue>
    </source>
</reference>
<feature type="domain" description="DM10" evidence="7">
    <location>
        <begin position="409"/>
        <end position="513"/>
    </location>
</feature>
<evidence type="ECO:0000256" key="4">
    <source>
        <dbReference type="ARBA" id="ARBA00023212"/>
    </source>
</evidence>
<feature type="domain" description="DM10" evidence="7">
    <location>
        <begin position="81"/>
        <end position="186"/>
    </location>
</feature>
<dbReference type="Gene3D" id="2.30.29.170">
    <property type="match status" value="3"/>
</dbReference>
<organism evidence="8 9">
    <name type="scientific">Electrophorus voltai</name>
    <dbReference type="NCBI Taxonomy" id="2609070"/>
    <lineage>
        <taxon>Eukaryota</taxon>
        <taxon>Metazoa</taxon>
        <taxon>Chordata</taxon>
        <taxon>Craniata</taxon>
        <taxon>Vertebrata</taxon>
        <taxon>Euteleostomi</taxon>
        <taxon>Actinopterygii</taxon>
        <taxon>Neopterygii</taxon>
        <taxon>Teleostei</taxon>
        <taxon>Ostariophysi</taxon>
        <taxon>Gymnotiformes</taxon>
        <taxon>Gymnotoidei</taxon>
        <taxon>Gymnotidae</taxon>
        <taxon>Electrophorus</taxon>
    </lineage>
</organism>
<keyword evidence="2" id="KW-0963">Cytoplasm</keyword>
<dbReference type="FunFam" id="2.30.29.170:FF:000002">
    <property type="entry name" value="EF-hand domain (C-terminal) containing 1"/>
    <property type="match status" value="1"/>
</dbReference>
<dbReference type="Proteomes" id="UP001239994">
    <property type="component" value="Unassembled WGS sequence"/>
</dbReference>
<dbReference type="PROSITE" id="PS51336">
    <property type="entry name" value="DM10"/>
    <property type="match status" value="3"/>
</dbReference>
<evidence type="ECO:0000259" key="7">
    <source>
        <dbReference type="PROSITE" id="PS51336"/>
    </source>
</evidence>
<comment type="subcellular location">
    <subcellularLocation>
        <location evidence="1">Cytoplasm</location>
        <location evidence="1">Cytoskeleton</location>
        <location evidence="1">Cilium axoneme</location>
    </subcellularLocation>
</comment>
<dbReference type="GO" id="GO:0043014">
    <property type="term" value="F:alpha-tubulin binding"/>
    <property type="evidence" value="ECO:0007669"/>
    <property type="project" value="TreeGrafter"/>
</dbReference>
<feature type="region of interest" description="Disordered" evidence="6">
    <location>
        <begin position="535"/>
        <end position="554"/>
    </location>
</feature>
<sequence length="554" mass="63016">MSVNTAHGLPLLPGNAFRDTSRSAFPRPQTLTYGNGYALRGRPAVGGGQRAPSYGDTVQLAAQATDHVGARRFVPARAAYDKKVLRFYGYFRQEVHDSPDEHWRIRPVVIYYYLEDDSMCVMEPEVENSGMPQGKLLKRHRLPKSQQGAVYHWKDLNVAMDLCVYGTVYRLTHCDPFTQEFMESQGIVLNDPEPTASDPYTSGRRKPQLYHITPSNYDNFKQFLTMDGKVLRFFALWDDSGSLYGEKRAVLLHFYLVDDTVEIREVQQPNSGREPFPLLLHRQRVSKRARAACQPFPSCVLEVSKQEVEEYYSPKDFRVGEELTLLGKRFLLYDCDAFTRKYYEQHHPEILLKPLPLDKKPQEYWKRVKNPTGDPTIQRLWLFGGLCPELSVSGSGAAQEKPDKALEKDHKVLRYAARLDSQNPQDRGRHFIISYFLANDAISIYETPKRNSGIIAGKFLEKTRIPKPGSTVDNPEYYSPADFAIGATVEVFRHRFVLTDADQYVLDYLESVSEQDQVPERTLSSLRQALRPGGALGPIRALEDPSEPTAGAPI</sequence>
<evidence type="ECO:0000256" key="5">
    <source>
        <dbReference type="ARBA" id="ARBA00023273"/>
    </source>
</evidence>
<evidence type="ECO:0000256" key="1">
    <source>
        <dbReference type="ARBA" id="ARBA00004430"/>
    </source>
</evidence>
<dbReference type="GO" id="GO:0005930">
    <property type="term" value="C:axoneme"/>
    <property type="evidence" value="ECO:0007669"/>
    <property type="project" value="UniProtKB-SubCell"/>
</dbReference>
<evidence type="ECO:0000313" key="8">
    <source>
        <dbReference type="EMBL" id="KAK1805628.1"/>
    </source>
</evidence>
<dbReference type="GO" id="GO:0007052">
    <property type="term" value="P:mitotic spindle organization"/>
    <property type="evidence" value="ECO:0007669"/>
    <property type="project" value="TreeGrafter"/>
</dbReference>
<dbReference type="GO" id="GO:0060285">
    <property type="term" value="P:cilium-dependent cell motility"/>
    <property type="evidence" value="ECO:0007669"/>
    <property type="project" value="TreeGrafter"/>
</dbReference>
<dbReference type="FunFam" id="2.30.29.170:FF:000004">
    <property type="entry name" value="EF-hand domain containing 2"/>
    <property type="match status" value="1"/>
</dbReference>
<dbReference type="GO" id="GO:0000281">
    <property type="term" value="P:mitotic cytokinesis"/>
    <property type="evidence" value="ECO:0007669"/>
    <property type="project" value="TreeGrafter"/>
</dbReference>
<dbReference type="SMART" id="SM00676">
    <property type="entry name" value="DM10"/>
    <property type="match status" value="3"/>
</dbReference>
<dbReference type="Pfam" id="PF06565">
    <property type="entry name" value="DM10_dom"/>
    <property type="match status" value="3"/>
</dbReference>
<dbReference type="AlphaFoldDB" id="A0AAD8ZWR4"/>
<gene>
    <name evidence="8" type="ORF">P4O66_019914</name>
</gene>
<evidence type="ECO:0000256" key="6">
    <source>
        <dbReference type="SAM" id="MobiDB-lite"/>
    </source>
</evidence>
<comment type="caution">
    <text evidence="8">The sequence shown here is derived from an EMBL/GenBank/DDBJ whole genome shotgun (WGS) entry which is preliminary data.</text>
</comment>
<feature type="non-terminal residue" evidence="8">
    <location>
        <position position="554"/>
    </location>
</feature>
<evidence type="ECO:0000256" key="2">
    <source>
        <dbReference type="ARBA" id="ARBA00022490"/>
    </source>
</evidence>
<keyword evidence="3" id="KW-0677">Repeat</keyword>
<dbReference type="PANTHER" id="PTHR12086:SF9">
    <property type="entry name" value="EF-HAND DOMAIN-CONTAINING PROTEIN 1"/>
    <property type="match status" value="1"/>
</dbReference>
<proteinExistence type="predicted"/>
<dbReference type="InterPro" id="IPR040193">
    <property type="entry name" value="EFHC1/EFHC2/EFHB"/>
</dbReference>
<evidence type="ECO:0000256" key="3">
    <source>
        <dbReference type="ARBA" id="ARBA00022737"/>
    </source>
</evidence>
<keyword evidence="9" id="KW-1185">Reference proteome</keyword>
<dbReference type="PANTHER" id="PTHR12086">
    <property type="entry name" value="EF-HAND DOMAIN C-TERMINAL CONTAINING PROTEIN"/>
    <property type="match status" value="1"/>
</dbReference>
<dbReference type="FunFam" id="2.30.29.170:FF:000001">
    <property type="entry name" value="EF-hand domain containing 1"/>
    <property type="match status" value="1"/>
</dbReference>
<dbReference type="EMBL" id="JAROKS010000003">
    <property type="protein sequence ID" value="KAK1805628.1"/>
    <property type="molecule type" value="Genomic_DNA"/>
</dbReference>